<sequence>MEHGFTRARTRLARTGLELDASRPCVARGPPEAISLAGTPRCVGKLSAQPPLRLRVRSGIPDRKTTNPTLLHRFQPISSWVVFLMDHSKLASHPLPPAPQQQGFQGIGDDPRRTRLTDVPPPGPRQGAMLTI</sequence>
<dbReference type="AlphaFoldDB" id="A0A426Z9E9"/>
<dbReference type="Proteomes" id="UP000287651">
    <property type="component" value="Unassembled WGS sequence"/>
</dbReference>
<organism evidence="2 3">
    <name type="scientific">Ensete ventricosum</name>
    <name type="common">Abyssinian banana</name>
    <name type="synonym">Musa ensete</name>
    <dbReference type="NCBI Taxonomy" id="4639"/>
    <lineage>
        <taxon>Eukaryota</taxon>
        <taxon>Viridiplantae</taxon>
        <taxon>Streptophyta</taxon>
        <taxon>Embryophyta</taxon>
        <taxon>Tracheophyta</taxon>
        <taxon>Spermatophyta</taxon>
        <taxon>Magnoliopsida</taxon>
        <taxon>Liliopsida</taxon>
        <taxon>Zingiberales</taxon>
        <taxon>Musaceae</taxon>
        <taxon>Ensete</taxon>
    </lineage>
</organism>
<evidence type="ECO:0000313" key="3">
    <source>
        <dbReference type="Proteomes" id="UP000287651"/>
    </source>
</evidence>
<feature type="region of interest" description="Disordered" evidence="1">
    <location>
        <begin position="91"/>
        <end position="132"/>
    </location>
</feature>
<comment type="caution">
    <text evidence="2">The sequence shown here is derived from an EMBL/GenBank/DDBJ whole genome shotgun (WGS) entry which is preliminary data.</text>
</comment>
<evidence type="ECO:0000313" key="2">
    <source>
        <dbReference type="EMBL" id="RRT60604.1"/>
    </source>
</evidence>
<accession>A0A426Z9E9</accession>
<dbReference type="EMBL" id="AMZH03007716">
    <property type="protein sequence ID" value="RRT60604.1"/>
    <property type="molecule type" value="Genomic_DNA"/>
</dbReference>
<evidence type="ECO:0000256" key="1">
    <source>
        <dbReference type="SAM" id="MobiDB-lite"/>
    </source>
</evidence>
<gene>
    <name evidence="2" type="ORF">B296_00005089</name>
</gene>
<protein>
    <submittedName>
        <fullName evidence="2">Uncharacterized protein</fullName>
    </submittedName>
</protein>
<name>A0A426Z9E9_ENSVE</name>
<proteinExistence type="predicted"/>
<reference evidence="2 3" key="1">
    <citation type="journal article" date="2014" name="Agronomy (Basel)">
        <title>A Draft Genome Sequence for Ensete ventricosum, the Drought-Tolerant Tree Against Hunger.</title>
        <authorList>
            <person name="Harrison J."/>
            <person name="Moore K.A."/>
            <person name="Paszkiewicz K."/>
            <person name="Jones T."/>
            <person name="Grant M."/>
            <person name="Ambacheew D."/>
            <person name="Muzemil S."/>
            <person name="Studholme D.J."/>
        </authorList>
    </citation>
    <scope>NUCLEOTIDE SEQUENCE [LARGE SCALE GENOMIC DNA]</scope>
</reference>